<name>A0A9P8UC66_9PEZI</name>
<dbReference type="OrthoDB" id="277931at2759"/>
<dbReference type="InterPro" id="IPR007941">
    <property type="entry name" value="DUF726"/>
</dbReference>
<evidence type="ECO:0000313" key="6">
    <source>
        <dbReference type="EMBL" id="KAH6645815.1"/>
    </source>
</evidence>
<evidence type="ECO:0000256" key="5">
    <source>
        <dbReference type="SAM" id="MobiDB-lite"/>
    </source>
</evidence>
<keyword evidence="3" id="KW-1133">Transmembrane helix</keyword>
<sequence>MFGGSKTEKEIMRSQVTELRRDSLAHFGKFRANVQKRIDIILIAKGGNAGNVTEPTQISFKSPGNNARRHADRPDTSVNEFNQVGIRHFVPFATLLKDLPKEKRACILHCTVLILLGLENYPAYARILLCHLATSLSIPLHVLSQDEVRIGKALSKIVEFITPEELQARRIEEGKTRFRGRGPKPQPQGHPQQDSSATSTANSGKSTNASTAQSVGGLAAPLVSAGLSTVFKGLGVGPAAAASMLQGMAESTVVVGQLFGLYGSRAIAKITESYAKDILDFGFLPIHGQKNRTAMIDPKDVPPEDRRLRLTIGVGGFFDPSVPGEDDAKAPWTCLGDVSEVYALQWEKEILGKTGAALNEVLKAPGWTQMKSDNVGSVAFSLNTSTWPAALIRNSKIIDNPWSVSLVRAEKCGQTLADAIMNKIGGERPVTLVGFGAGARVIWTALMILSEKRAYGFVENAVLMGSPGPSNIQSWAAIRSVVSGRLVNVFSKSDIMLGFAQRLGNITEGVAGLEEVVGVKNVQNYDVSKVVTAHSRYRYLVGPILEKLGWEDVVINESLDQEAELVKMMEAEKKRDELRASIATKVEAARAARQQKGNAKSNSMKEETAAPGAAGSKV</sequence>
<gene>
    <name evidence="6" type="ORF">BKA67DRAFT_668507</name>
</gene>
<feature type="region of interest" description="Disordered" evidence="5">
    <location>
        <begin position="174"/>
        <end position="210"/>
    </location>
</feature>
<keyword evidence="7" id="KW-1185">Reference proteome</keyword>
<protein>
    <recommendedName>
        <fullName evidence="8">Transmembrane and coiled-coil domain-containing protein 4</fullName>
    </recommendedName>
</protein>
<accession>A0A9P8UC66</accession>
<feature type="region of interest" description="Disordered" evidence="5">
    <location>
        <begin position="591"/>
        <end position="618"/>
    </location>
</feature>
<comment type="subcellular location">
    <subcellularLocation>
        <location evidence="1">Membrane</location>
        <topology evidence="1">Multi-pass membrane protein</topology>
    </subcellularLocation>
</comment>
<evidence type="ECO:0000256" key="3">
    <source>
        <dbReference type="ARBA" id="ARBA00022989"/>
    </source>
</evidence>
<dbReference type="Proteomes" id="UP000758603">
    <property type="component" value="Unassembled WGS sequence"/>
</dbReference>
<proteinExistence type="predicted"/>
<keyword evidence="4" id="KW-0472">Membrane</keyword>
<dbReference type="GO" id="GO:0016020">
    <property type="term" value="C:membrane"/>
    <property type="evidence" value="ECO:0007669"/>
    <property type="project" value="UniProtKB-SubCell"/>
</dbReference>
<keyword evidence="2" id="KW-0812">Transmembrane</keyword>
<evidence type="ECO:0000313" key="7">
    <source>
        <dbReference type="Proteomes" id="UP000758603"/>
    </source>
</evidence>
<evidence type="ECO:0000256" key="2">
    <source>
        <dbReference type="ARBA" id="ARBA00022692"/>
    </source>
</evidence>
<feature type="compositionally biased region" description="Polar residues" evidence="5">
    <location>
        <begin position="194"/>
        <end position="210"/>
    </location>
</feature>
<dbReference type="EMBL" id="JAGPXC010000010">
    <property type="protein sequence ID" value="KAH6645815.1"/>
    <property type="molecule type" value="Genomic_DNA"/>
</dbReference>
<dbReference type="RefSeq" id="XP_045952329.1">
    <property type="nucleotide sequence ID" value="XM_046108638.1"/>
</dbReference>
<comment type="caution">
    <text evidence="6">The sequence shown here is derived from an EMBL/GenBank/DDBJ whole genome shotgun (WGS) entry which is preliminary data.</text>
</comment>
<dbReference type="Pfam" id="PF05277">
    <property type="entry name" value="DUF726"/>
    <property type="match status" value="1"/>
</dbReference>
<dbReference type="PANTHER" id="PTHR17920:SF22">
    <property type="entry name" value="DUF726 DOMAIN PROTEIN (AFU_ORTHOLOGUE AFUA_2G12860)"/>
    <property type="match status" value="1"/>
</dbReference>
<evidence type="ECO:0000256" key="1">
    <source>
        <dbReference type="ARBA" id="ARBA00004141"/>
    </source>
</evidence>
<organism evidence="6 7">
    <name type="scientific">Truncatella angustata</name>
    <dbReference type="NCBI Taxonomy" id="152316"/>
    <lineage>
        <taxon>Eukaryota</taxon>
        <taxon>Fungi</taxon>
        <taxon>Dikarya</taxon>
        <taxon>Ascomycota</taxon>
        <taxon>Pezizomycotina</taxon>
        <taxon>Sordariomycetes</taxon>
        <taxon>Xylariomycetidae</taxon>
        <taxon>Amphisphaeriales</taxon>
        <taxon>Sporocadaceae</taxon>
        <taxon>Truncatella</taxon>
    </lineage>
</organism>
<dbReference type="PANTHER" id="PTHR17920">
    <property type="entry name" value="TRANSMEMBRANE AND COILED-COIL DOMAIN-CONTAINING PROTEIN 4 TMCO4"/>
    <property type="match status" value="1"/>
</dbReference>
<dbReference type="AlphaFoldDB" id="A0A9P8UC66"/>
<evidence type="ECO:0008006" key="8">
    <source>
        <dbReference type="Google" id="ProtNLM"/>
    </source>
</evidence>
<evidence type="ECO:0000256" key="4">
    <source>
        <dbReference type="ARBA" id="ARBA00023136"/>
    </source>
</evidence>
<dbReference type="GeneID" id="70137529"/>
<reference evidence="6" key="1">
    <citation type="journal article" date="2021" name="Nat. Commun.">
        <title>Genetic determinants of endophytism in the Arabidopsis root mycobiome.</title>
        <authorList>
            <person name="Mesny F."/>
            <person name="Miyauchi S."/>
            <person name="Thiergart T."/>
            <person name="Pickel B."/>
            <person name="Atanasova L."/>
            <person name="Karlsson M."/>
            <person name="Huettel B."/>
            <person name="Barry K.W."/>
            <person name="Haridas S."/>
            <person name="Chen C."/>
            <person name="Bauer D."/>
            <person name="Andreopoulos W."/>
            <person name="Pangilinan J."/>
            <person name="LaButti K."/>
            <person name="Riley R."/>
            <person name="Lipzen A."/>
            <person name="Clum A."/>
            <person name="Drula E."/>
            <person name="Henrissat B."/>
            <person name="Kohler A."/>
            <person name="Grigoriev I.V."/>
            <person name="Martin F.M."/>
            <person name="Hacquard S."/>
        </authorList>
    </citation>
    <scope>NUCLEOTIDE SEQUENCE</scope>
    <source>
        <strain evidence="6">MPI-SDFR-AT-0073</strain>
    </source>
</reference>